<sequence>MLIPAFSHPVLAVLAVLSTAAPQRTLEGTRLMSTCLSPRLLAGLLENPQAPAPAPLKERESGTSASSTGSDVTVRPVPPALAEDETLQGVQGAACRPCRACSLLIRGISSWRVVPPGGSRNQHAWTWVQPGAAHVS</sequence>
<evidence type="ECO:0000256" key="1">
    <source>
        <dbReference type="SAM" id="MobiDB-lite"/>
    </source>
</evidence>
<dbReference type="Proteomes" id="UP000070501">
    <property type="component" value="Unassembled WGS sequence"/>
</dbReference>
<evidence type="ECO:0000313" key="4">
    <source>
        <dbReference type="Proteomes" id="UP000070501"/>
    </source>
</evidence>
<accession>A0A136IT48</accession>
<proteinExistence type="predicted"/>
<feature type="region of interest" description="Disordered" evidence="1">
    <location>
        <begin position="47"/>
        <end position="80"/>
    </location>
</feature>
<evidence type="ECO:0000256" key="2">
    <source>
        <dbReference type="SAM" id="SignalP"/>
    </source>
</evidence>
<dbReference type="AlphaFoldDB" id="A0A136IT48"/>
<feature type="chain" id="PRO_5007293077" evidence="2">
    <location>
        <begin position="23"/>
        <end position="136"/>
    </location>
</feature>
<gene>
    <name evidence="3" type="ORF">Micbo1qcDRAFT_178594</name>
</gene>
<protein>
    <submittedName>
        <fullName evidence="3">Uncharacterized protein</fullName>
    </submittedName>
</protein>
<dbReference type="InParanoid" id="A0A136IT48"/>
<keyword evidence="4" id="KW-1185">Reference proteome</keyword>
<feature type="signal peptide" evidence="2">
    <location>
        <begin position="1"/>
        <end position="22"/>
    </location>
</feature>
<evidence type="ECO:0000313" key="3">
    <source>
        <dbReference type="EMBL" id="KXJ87946.1"/>
    </source>
</evidence>
<keyword evidence="2" id="KW-0732">Signal</keyword>
<reference evidence="4" key="1">
    <citation type="submission" date="2016-02" db="EMBL/GenBank/DDBJ databases">
        <title>Draft genome sequence of Microdochium bolleyi, a fungal endophyte of beachgrass.</title>
        <authorList>
            <consortium name="DOE Joint Genome Institute"/>
            <person name="David A.S."/>
            <person name="May G."/>
            <person name="Haridas S."/>
            <person name="Lim J."/>
            <person name="Wang M."/>
            <person name="Labutti K."/>
            <person name="Lipzen A."/>
            <person name="Barry K."/>
            <person name="Grigoriev I.V."/>
        </authorList>
    </citation>
    <scope>NUCLEOTIDE SEQUENCE [LARGE SCALE GENOMIC DNA]</scope>
    <source>
        <strain evidence="4">J235TASD1</strain>
    </source>
</reference>
<dbReference type="EMBL" id="KQ964260">
    <property type="protein sequence ID" value="KXJ87946.1"/>
    <property type="molecule type" value="Genomic_DNA"/>
</dbReference>
<organism evidence="3 4">
    <name type="scientific">Microdochium bolleyi</name>
    <dbReference type="NCBI Taxonomy" id="196109"/>
    <lineage>
        <taxon>Eukaryota</taxon>
        <taxon>Fungi</taxon>
        <taxon>Dikarya</taxon>
        <taxon>Ascomycota</taxon>
        <taxon>Pezizomycotina</taxon>
        <taxon>Sordariomycetes</taxon>
        <taxon>Xylariomycetidae</taxon>
        <taxon>Xylariales</taxon>
        <taxon>Microdochiaceae</taxon>
        <taxon>Microdochium</taxon>
    </lineage>
</organism>
<feature type="compositionally biased region" description="Polar residues" evidence="1">
    <location>
        <begin position="62"/>
        <end position="71"/>
    </location>
</feature>
<name>A0A136IT48_9PEZI</name>